<dbReference type="InterPro" id="IPR050053">
    <property type="entry name" value="ATPase_alpha/beta_chains"/>
</dbReference>
<dbReference type="GO" id="GO:0005737">
    <property type="term" value="C:cytoplasm"/>
    <property type="evidence" value="ECO:0007669"/>
    <property type="project" value="UniProtKB-SubCell"/>
</dbReference>
<keyword evidence="5" id="KW-0067">ATP-binding</keyword>
<reference evidence="11 12" key="1">
    <citation type="journal article" date="2011" name="Stand. Genomic Sci.">
        <title>Complete genome sequence of Desulfobulbus propionicus type strain (1pr3).</title>
        <authorList>
            <person name="Pagani I."/>
            <person name="Lapidus A."/>
            <person name="Nolan M."/>
            <person name="Lucas S."/>
            <person name="Hammon N."/>
            <person name="Deshpande S."/>
            <person name="Cheng J.F."/>
            <person name="Chertkov O."/>
            <person name="Davenport K."/>
            <person name="Tapia R."/>
            <person name="Han C."/>
            <person name="Goodwin L."/>
            <person name="Pitluck S."/>
            <person name="Liolios K."/>
            <person name="Mavromatis K."/>
            <person name="Ivanova N."/>
            <person name="Mikhailova N."/>
            <person name="Pati A."/>
            <person name="Chen A."/>
            <person name="Palaniappan K."/>
            <person name="Land M."/>
            <person name="Hauser L."/>
            <person name="Chang Y.J."/>
            <person name="Jeffries C.D."/>
            <person name="Detter J.C."/>
            <person name="Brambilla E."/>
            <person name="Kannan K.P."/>
            <person name="Djao O.D."/>
            <person name="Rohde M."/>
            <person name="Pukall R."/>
            <person name="Spring S."/>
            <person name="Goker M."/>
            <person name="Sikorski J."/>
            <person name="Woyke T."/>
            <person name="Bristow J."/>
            <person name="Eisen J.A."/>
            <person name="Markowitz V."/>
            <person name="Hugenholtz P."/>
            <person name="Kyrpides N.C."/>
            <person name="Klenk H.P."/>
        </authorList>
    </citation>
    <scope>NUCLEOTIDE SEQUENCE [LARGE SCALE GENOMIC DNA]</scope>
    <source>
        <strain evidence="12">ATCC 33891 / DSM 2032 / 1pr3</strain>
    </source>
</reference>
<dbReference type="GO" id="GO:0030254">
    <property type="term" value="P:protein secretion by the type III secretion system"/>
    <property type="evidence" value="ECO:0007669"/>
    <property type="project" value="InterPro"/>
</dbReference>
<evidence type="ECO:0000256" key="3">
    <source>
        <dbReference type="ARBA" id="ARBA00022490"/>
    </source>
</evidence>
<feature type="region of interest" description="Disordered" evidence="9">
    <location>
        <begin position="432"/>
        <end position="459"/>
    </location>
</feature>
<sequence length="459" mass="49685">MANVSDLLTAFSPIRVYGQVHRIVGLVVEGTCARSSIGSLCELFPLQDGEVIPAEIVGYSNNRALLMPLGELRGLGPGSRIRVKKEQATISVGDGLLGRVLDGMAQPLDQGPPLYLPHEKALYSLPPGPMQRDAITQPLDLGIRAINGLLTCGIGQRMGIMAGSGVGKSVLLGMMAKYAKADINVIALIGERGREVKEFIERDLGKESLAHSVIVAVTSDQSPLLRMRGAFVATAIAEYFCQRGKNVLLMMDSVTRFAMAMREIGLSIGEPPTTKGYTPSVFATLPKLLERAGNFQHQGSITGLYTVLVDGDDLTEPVADSVRSILDGHIVLSRSIAAKNHYPAIDVMMSTSRVMRDITTSRHRELAGKARSVMAIYRESEDLINIGAYATGSNKKIDYAISRMDAINAFLTQGFEESSTLEETIAAMGELVSDRQGNDRRRAGRKGFDRRKTDMSADE</sequence>
<gene>
    <name evidence="11" type="ordered locus">Despr_2224</name>
</gene>
<dbReference type="CDD" id="cd18114">
    <property type="entry name" value="ATP-synt_flagellum-secretory_path_III_C"/>
    <property type="match status" value="1"/>
</dbReference>
<dbReference type="PROSITE" id="PS00152">
    <property type="entry name" value="ATPASE_ALPHA_BETA"/>
    <property type="match status" value="1"/>
</dbReference>
<keyword evidence="3" id="KW-0963">Cytoplasm</keyword>
<organism evidence="11 12">
    <name type="scientific">Desulfobulbus propionicus (strain ATCC 33891 / DSM 2032 / VKM B-1956 / 1pr3)</name>
    <dbReference type="NCBI Taxonomy" id="577650"/>
    <lineage>
        <taxon>Bacteria</taxon>
        <taxon>Pseudomonadati</taxon>
        <taxon>Thermodesulfobacteriota</taxon>
        <taxon>Desulfobulbia</taxon>
        <taxon>Desulfobulbales</taxon>
        <taxon>Desulfobulbaceae</taxon>
        <taxon>Desulfobulbus</taxon>
    </lineage>
</organism>
<name>A0A7U3YN95_DESPD</name>
<dbReference type="GO" id="GO:0030257">
    <property type="term" value="C:type III protein secretion system complex"/>
    <property type="evidence" value="ECO:0007669"/>
    <property type="project" value="InterPro"/>
</dbReference>
<dbReference type="Pfam" id="PF18269">
    <property type="entry name" value="T3SS_ATPase_C"/>
    <property type="match status" value="1"/>
</dbReference>
<evidence type="ECO:0000256" key="9">
    <source>
        <dbReference type="SAM" id="MobiDB-lite"/>
    </source>
</evidence>
<dbReference type="EC" id="3.6.3.15" evidence="11"/>
<keyword evidence="4" id="KW-0547">Nucleotide-binding</keyword>
<keyword evidence="11" id="KW-0378">Hydrolase</keyword>
<dbReference type="SMART" id="SM00382">
    <property type="entry name" value="AAA"/>
    <property type="match status" value="1"/>
</dbReference>
<evidence type="ECO:0000256" key="4">
    <source>
        <dbReference type="ARBA" id="ARBA00022741"/>
    </source>
</evidence>
<dbReference type="NCBIfam" id="TIGR01026">
    <property type="entry name" value="fliI_yscN"/>
    <property type="match status" value="1"/>
</dbReference>
<feature type="domain" description="AAA+ ATPase" evidence="10">
    <location>
        <begin position="154"/>
        <end position="380"/>
    </location>
</feature>
<dbReference type="InterPro" id="IPR005714">
    <property type="entry name" value="ATPase_T3SS_FliI/YscN"/>
</dbReference>
<dbReference type="SUPFAM" id="SSF52540">
    <property type="entry name" value="P-loop containing nucleoside triphosphate hydrolases"/>
    <property type="match status" value="1"/>
</dbReference>
<dbReference type="RefSeq" id="WP_015724906.1">
    <property type="nucleotide sequence ID" value="NC_014972.1"/>
</dbReference>
<accession>A0A7U3YN95</accession>
<evidence type="ECO:0000256" key="6">
    <source>
        <dbReference type="ARBA" id="ARBA00022927"/>
    </source>
</evidence>
<keyword evidence="2" id="KW-0813">Transport</keyword>
<dbReference type="InterPro" id="IPR020003">
    <property type="entry name" value="ATPase_a/bsu_AS"/>
</dbReference>
<comment type="catalytic activity">
    <reaction evidence="8">
        <text>ATP + H2O + cellular proteinSide 1 = ADP + phosphate + cellular proteinSide 2.</text>
        <dbReference type="EC" id="7.4.2.8"/>
    </reaction>
</comment>
<comment type="subcellular location">
    <subcellularLocation>
        <location evidence="1">Cytoplasm</location>
    </subcellularLocation>
</comment>
<proteinExistence type="predicted"/>
<dbReference type="PANTHER" id="PTHR15184">
    <property type="entry name" value="ATP SYNTHASE"/>
    <property type="match status" value="1"/>
</dbReference>
<dbReference type="AlphaFoldDB" id="A0A7U3YN95"/>
<dbReference type="InterPro" id="IPR003593">
    <property type="entry name" value="AAA+_ATPase"/>
</dbReference>
<dbReference type="CDD" id="cd01136">
    <property type="entry name" value="ATPase_flagellum-secretory_path_III"/>
    <property type="match status" value="1"/>
</dbReference>
<keyword evidence="6" id="KW-0653">Protein transport</keyword>
<dbReference type="InterPro" id="IPR040627">
    <property type="entry name" value="T3SS_ATPase_C"/>
</dbReference>
<keyword evidence="7" id="KW-1278">Translocase</keyword>
<evidence type="ECO:0000256" key="7">
    <source>
        <dbReference type="ARBA" id="ARBA00022967"/>
    </source>
</evidence>
<evidence type="ECO:0000256" key="8">
    <source>
        <dbReference type="ARBA" id="ARBA00034006"/>
    </source>
</evidence>
<dbReference type="InterPro" id="IPR000194">
    <property type="entry name" value="ATPase_F1/V1/A1_a/bsu_nucl-bd"/>
</dbReference>
<evidence type="ECO:0000256" key="5">
    <source>
        <dbReference type="ARBA" id="ARBA00022840"/>
    </source>
</evidence>
<dbReference type="GO" id="GO:0016887">
    <property type="term" value="F:ATP hydrolysis activity"/>
    <property type="evidence" value="ECO:0007669"/>
    <property type="project" value="InterPro"/>
</dbReference>
<dbReference type="Pfam" id="PF00006">
    <property type="entry name" value="ATP-synt_ab"/>
    <property type="match status" value="1"/>
</dbReference>
<dbReference type="EMBL" id="CP002364">
    <property type="protein sequence ID" value="ADW18368.1"/>
    <property type="molecule type" value="Genomic_DNA"/>
</dbReference>
<dbReference type="GO" id="GO:0008564">
    <property type="term" value="F:protein-exporting ATPase activity"/>
    <property type="evidence" value="ECO:0007669"/>
    <property type="project" value="UniProtKB-EC"/>
</dbReference>
<dbReference type="InterPro" id="IPR027417">
    <property type="entry name" value="P-loop_NTPase"/>
</dbReference>
<dbReference type="FunFam" id="3.40.50.12240:FF:000002">
    <property type="entry name" value="Flagellum-specific ATP synthase FliI"/>
    <property type="match status" value="1"/>
</dbReference>
<keyword evidence="12" id="KW-1185">Reference proteome</keyword>
<evidence type="ECO:0000256" key="1">
    <source>
        <dbReference type="ARBA" id="ARBA00004496"/>
    </source>
</evidence>
<evidence type="ECO:0000313" key="11">
    <source>
        <dbReference type="EMBL" id="ADW18368.1"/>
    </source>
</evidence>
<dbReference type="PANTHER" id="PTHR15184:SF9">
    <property type="entry name" value="SPI-1 TYPE 3 SECRETION SYSTEM ATPASE"/>
    <property type="match status" value="1"/>
</dbReference>
<protein>
    <submittedName>
        <fullName evidence="11">Type III secretion system ATPase, FliI/YscN</fullName>
        <ecNumber evidence="11">3.6.3.15</ecNumber>
    </submittedName>
</protein>
<evidence type="ECO:0000313" key="12">
    <source>
        <dbReference type="Proteomes" id="UP000006365"/>
    </source>
</evidence>
<dbReference type="Gene3D" id="3.40.50.12240">
    <property type="match status" value="1"/>
</dbReference>
<dbReference type="GO" id="GO:0005524">
    <property type="term" value="F:ATP binding"/>
    <property type="evidence" value="ECO:0007669"/>
    <property type="project" value="UniProtKB-KW"/>
</dbReference>
<evidence type="ECO:0000259" key="10">
    <source>
        <dbReference type="SMART" id="SM00382"/>
    </source>
</evidence>
<dbReference type="Proteomes" id="UP000006365">
    <property type="component" value="Chromosome"/>
</dbReference>
<dbReference type="GO" id="GO:0046933">
    <property type="term" value="F:proton-transporting ATP synthase activity, rotational mechanism"/>
    <property type="evidence" value="ECO:0007669"/>
    <property type="project" value="TreeGrafter"/>
</dbReference>
<evidence type="ECO:0000256" key="2">
    <source>
        <dbReference type="ARBA" id="ARBA00022448"/>
    </source>
</evidence>
<dbReference type="KEGG" id="dpr:Despr_2224"/>